<evidence type="ECO:0000313" key="6">
    <source>
        <dbReference type="Proteomes" id="UP001246473"/>
    </source>
</evidence>
<gene>
    <name evidence="5" type="ORF">ParKJ_40915</name>
</gene>
<dbReference type="RefSeq" id="WP_315697730.1">
    <property type="nucleotide sequence ID" value="NZ_JANSLM010000029.1"/>
</dbReference>
<protein>
    <submittedName>
        <fullName evidence="5">Type IV secretion system protein VirB4</fullName>
    </submittedName>
</protein>
<organism evidence="5 6">
    <name type="scientific">Paraburkholderia fungorum</name>
    <dbReference type="NCBI Taxonomy" id="134537"/>
    <lineage>
        <taxon>Bacteria</taxon>
        <taxon>Pseudomonadati</taxon>
        <taxon>Pseudomonadota</taxon>
        <taxon>Betaproteobacteria</taxon>
        <taxon>Burkholderiales</taxon>
        <taxon>Burkholderiaceae</taxon>
        <taxon>Paraburkholderia</taxon>
    </lineage>
</organism>
<dbReference type="Proteomes" id="UP001246473">
    <property type="component" value="Unassembled WGS sequence"/>
</dbReference>
<evidence type="ECO:0000256" key="1">
    <source>
        <dbReference type="ARBA" id="ARBA00006512"/>
    </source>
</evidence>
<keyword evidence="2" id="KW-0547">Nucleotide-binding</keyword>
<proteinExistence type="inferred from homology"/>
<evidence type="ECO:0000256" key="3">
    <source>
        <dbReference type="ARBA" id="ARBA00022840"/>
    </source>
</evidence>
<feature type="domain" description="CagE TrbE VirB component of type IV transporter system central" evidence="4">
    <location>
        <begin position="298"/>
        <end position="409"/>
    </location>
</feature>
<name>A0AAP5UYT9_9BURK</name>
<sequence>MLKKRLAVRSIQEVAPWATMVTPELILDKDGSLLAVYDFEGVDADTPNVSDISAARDNLDHACKNFDHRVTAWWRLSHRRIQGKIDGEFNSDIDAHIDEINRRHVGSGKYFRNSHSLALAFTPETGVNRVFDKIAYHMTVGGKSMLVAVIEAAKDSLLARSAFVFDLERLTSDIKRFEGVLDAFKGGVTRLRMKRLSLQTALAFLHQSANPSVPPRRVRYPVTMLDSHLTESEITIGAEMLMFESAYGKRFAKIVAVKEWMGFQEAALDVLGEVDAELDVCVMFRFLDTAKASGYVDKIRKFYKMAAFNPWAMVKAYFAKEEQKNDKGRETLAEEAENALAKIQAEGQQFGFANVSVVVYGNTVQECDDATSEVVGRIGNAGFGVIIERDNLFAAWASTMPGRWDQQRRLQFVETATVSDIAPVRSVAEGSDVNAWLTQQSGRRTGPLTMLPTRHKTLQRVNLHIPGGASHLLVLGPIGMGKSIMLNFLMSQTGRHGARRVRFDKDRSARIPTVLAGGRFIDATGRFEAATSVNPLSLLHDEKHYPYVAEWVQMAIEDDTFRCTKPQEREIFDAVVTLGDGYGPELWTLSHLNTLLSIELRDRLSVWTQGEKNGRFFDHAEDAFELSDDISIEMGDLFNNFPVAAALFMDYAFYRIAQWLDGKRYTVIEVEEAGFFFQNERFYKRLEVWAVTIRKLNATLMMATQSLAQVARIADFEVLKENIPNILYLPNPDARNNLHLYRDKFGLTMSQIDMVANAVPNRDYLWVTPTQTRMLQASFPKETLAVLRSDGRAQAVLDKHFKSGAQNWKQNYLAEMMTLD</sequence>
<accession>A0AAP5UYT9</accession>
<keyword evidence="3" id="KW-0067">ATP-binding</keyword>
<dbReference type="PANTHER" id="PTHR30121">
    <property type="entry name" value="UNCHARACTERIZED PROTEIN YJGR-RELATED"/>
    <property type="match status" value="1"/>
</dbReference>
<dbReference type="InterPro" id="IPR018145">
    <property type="entry name" value="CagE_TrbE_VirB_cntrl_dom"/>
</dbReference>
<comment type="similarity">
    <text evidence="1">Belongs to the TrbE/VirB4 family.</text>
</comment>
<evidence type="ECO:0000313" key="5">
    <source>
        <dbReference type="EMBL" id="MDT8843763.1"/>
    </source>
</evidence>
<dbReference type="Pfam" id="PF03135">
    <property type="entry name" value="CagE_TrbE_VirB"/>
    <property type="match status" value="1"/>
</dbReference>
<dbReference type="Gene3D" id="3.40.50.300">
    <property type="entry name" value="P-loop containing nucleotide triphosphate hydrolases"/>
    <property type="match status" value="1"/>
</dbReference>
<evidence type="ECO:0000256" key="2">
    <source>
        <dbReference type="ARBA" id="ARBA00022741"/>
    </source>
</evidence>
<dbReference type="InterPro" id="IPR027417">
    <property type="entry name" value="P-loop_NTPase"/>
</dbReference>
<dbReference type="EMBL" id="JANSLM010000029">
    <property type="protein sequence ID" value="MDT8843763.1"/>
    <property type="molecule type" value="Genomic_DNA"/>
</dbReference>
<dbReference type="PANTHER" id="PTHR30121:SF12">
    <property type="entry name" value="TYPE IV SECRETION SYSTEM PROTEIN CAGE"/>
    <property type="match status" value="1"/>
</dbReference>
<dbReference type="SUPFAM" id="SSF52540">
    <property type="entry name" value="P-loop containing nucleoside triphosphate hydrolases"/>
    <property type="match status" value="1"/>
</dbReference>
<dbReference type="GO" id="GO:0005524">
    <property type="term" value="F:ATP binding"/>
    <property type="evidence" value="ECO:0007669"/>
    <property type="project" value="UniProtKB-KW"/>
</dbReference>
<dbReference type="InterPro" id="IPR051162">
    <property type="entry name" value="T4SS_component"/>
</dbReference>
<comment type="caution">
    <text evidence="5">The sequence shown here is derived from an EMBL/GenBank/DDBJ whole genome shotgun (WGS) entry which is preliminary data.</text>
</comment>
<evidence type="ECO:0000259" key="4">
    <source>
        <dbReference type="Pfam" id="PF03135"/>
    </source>
</evidence>
<dbReference type="AlphaFoldDB" id="A0AAP5UYT9"/>
<reference evidence="5" key="1">
    <citation type="submission" date="2022-08" db="EMBL/GenBank/DDBJ databases">
        <authorList>
            <person name="Kim S.-J."/>
        </authorList>
    </citation>
    <scope>NUCLEOTIDE SEQUENCE</scope>
    <source>
        <strain evidence="5">KJ</strain>
    </source>
</reference>